<dbReference type="Pfam" id="PF07539">
    <property type="entry name" value="UTP20_N"/>
    <property type="match status" value="1"/>
</dbReference>
<proteinExistence type="predicted"/>
<keyword evidence="2" id="KW-1185">Reference proteome</keyword>
<dbReference type="PANTHER" id="PTHR17695:SF11">
    <property type="entry name" value="SMALL SUBUNIT PROCESSOME COMPONENT 20 HOMOLOG"/>
    <property type="match status" value="1"/>
</dbReference>
<reference evidence="2" key="1">
    <citation type="journal article" date="2025" name="Foods">
        <title>Unveiling the Microbial Signatures of Arabica Coffee Cherries: Insights into Ripeness Specific Diversity, Functional Traits, and Implications for Quality and Safety.</title>
        <authorList>
            <consortium name="RefSeq"/>
            <person name="Tenea G.N."/>
            <person name="Cifuentes V."/>
            <person name="Reyes P."/>
            <person name="Cevallos-Vallejos M."/>
        </authorList>
    </citation>
    <scope>NUCLEOTIDE SEQUENCE [LARGE SCALE GENOMIC DNA]</scope>
</reference>
<dbReference type="InterPro" id="IPR052575">
    <property type="entry name" value="SSU_processome_comp_20"/>
</dbReference>
<sequence>MATPADARAIKSLNTGEGSKKFVELNTAEDFISFYQEMFPLVQTLPQIILQKELIVSKLLSRLQIKSRLSLEPILRLVATLSRDLLEDFLPFLQRIVNAIVFLLKNGGDKDPDIIKQIFMSWSYIMMFLQKYLIKDVIHVLKHPADNELFVFKLLSKYITEPLTDKKFVDILLPLLAKRLRNSDSCVVILQILQSVVEVVGSENNSKILSSVSPLLTFAGLDVRKSICDVLNALAKDDSSVFVVAKLLNEMNATSAMDIGSLDYDTIIGAYEKINGEFFHTVGKEHALIILSQSAYDMSSEELILRQSAYRLLLCFVEFASEIVELKDKSDQGCWTEAPIQHIVTSFLLKHMGNAMNRETSVQKLWIDLLREMV</sequence>
<evidence type="ECO:0000313" key="2">
    <source>
        <dbReference type="Proteomes" id="UP001652660"/>
    </source>
</evidence>
<protein>
    <submittedName>
        <fullName evidence="3">Uncharacterized protein isoform X1</fullName>
    </submittedName>
</protein>
<dbReference type="RefSeq" id="XP_071912976.1">
    <property type="nucleotide sequence ID" value="XM_072056875.1"/>
</dbReference>
<dbReference type="InterPro" id="IPR011430">
    <property type="entry name" value="UTP20_N"/>
</dbReference>
<dbReference type="PANTHER" id="PTHR17695">
    <property type="entry name" value="SMALL SUBUNIT PROCESSOME COMPONENT 20 HOMOLOG"/>
    <property type="match status" value="1"/>
</dbReference>
<dbReference type="InterPro" id="IPR016024">
    <property type="entry name" value="ARM-type_fold"/>
</dbReference>
<gene>
    <name evidence="3" type="primary">LOC113714274</name>
</gene>
<accession>A0ABM4V0A8</accession>
<dbReference type="Proteomes" id="UP001652660">
    <property type="component" value="Chromosome 1c"/>
</dbReference>
<organism evidence="2 3">
    <name type="scientific">Coffea arabica</name>
    <name type="common">Arabian coffee</name>
    <dbReference type="NCBI Taxonomy" id="13443"/>
    <lineage>
        <taxon>Eukaryota</taxon>
        <taxon>Viridiplantae</taxon>
        <taxon>Streptophyta</taxon>
        <taxon>Embryophyta</taxon>
        <taxon>Tracheophyta</taxon>
        <taxon>Spermatophyta</taxon>
        <taxon>Magnoliopsida</taxon>
        <taxon>eudicotyledons</taxon>
        <taxon>Gunneridae</taxon>
        <taxon>Pentapetalae</taxon>
        <taxon>asterids</taxon>
        <taxon>lamiids</taxon>
        <taxon>Gentianales</taxon>
        <taxon>Rubiaceae</taxon>
        <taxon>Ixoroideae</taxon>
        <taxon>Gardenieae complex</taxon>
        <taxon>Bertiereae - Coffeeae clade</taxon>
        <taxon>Coffeeae</taxon>
        <taxon>Coffea</taxon>
    </lineage>
</organism>
<feature type="domain" description="U3 small nucleolar RNA-associated protein 20 N-terminal" evidence="1">
    <location>
        <begin position="145"/>
        <end position="358"/>
    </location>
</feature>
<name>A0ABM4V0A8_COFAR</name>
<evidence type="ECO:0000313" key="3">
    <source>
        <dbReference type="RefSeq" id="XP_071912976.1"/>
    </source>
</evidence>
<evidence type="ECO:0000259" key="1">
    <source>
        <dbReference type="Pfam" id="PF07539"/>
    </source>
</evidence>
<dbReference type="Gene3D" id="1.25.10.10">
    <property type="entry name" value="Leucine-rich Repeat Variant"/>
    <property type="match status" value="1"/>
</dbReference>
<dbReference type="InterPro" id="IPR011989">
    <property type="entry name" value="ARM-like"/>
</dbReference>
<reference evidence="3" key="2">
    <citation type="submission" date="2025-08" db="UniProtKB">
        <authorList>
            <consortium name="RefSeq"/>
        </authorList>
    </citation>
    <scope>IDENTIFICATION</scope>
    <source>
        <tissue evidence="3">Leaves</tissue>
    </source>
</reference>
<dbReference type="SUPFAM" id="SSF48371">
    <property type="entry name" value="ARM repeat"/>
    <property type="match status" value="1"/>
</dbReference>
<dbReference type="GeneID" id="113714274"/>